<protein>
    <submittedName>
        <fullName evidence="8">Uncharacterized protein</fullName>
    </submittedName>
</protein>
<comment type="subcellular location">
    <subcellularLocation>
        <location evidence="1">Cell envelope</location>
    </subcellularLocation>
</comment>
<dbReference type="GO" id="GO:0006825">
    <property type="term" value="P:copper ion transport"/>
    <property type="evidence" value="ECO:0007669"/>
    <property type="project" value="InterPro"/>
</dbReference>
<keyword evidence="6" id="KW-0472">Membrane</keyword>
<evidence type="ECO:0000313" key="8">
    <source>
        <dbReference type="EMBL" id="ARJ07619.1"/>
    </source>
</evidence>
<keyword evidence="4" id="KW-0186">Copper</keyword>
<sequence length="214" mass="21824">MTARPRHRIPLLLAGIFAAAILGLSSAPPASAHDALASATPAPDATVTEPLNSVELTFNESPLAGFETGMAIVVLDPAGTDVSAGTLRIADTQLSKDVAPSGPGQYQVLWQTVSSDGHPISGQYAFTYTVDAAPAPPVQTPTPTTPTPTPEASAPTEPAPSPDATPLASDAYDATFPIFLVASALVIAAILAVAIILGVRARRRKDASREGNAP</sequence>
<dbReference type="KEGG" id="cphy:B5808_19770"/>
<dbReference type="GO" id="GO:0005886">
    <property type="term" value="C:plasma membrane"/>
    <property type="evidence" value="ECO:0007669"/>
    <property type="project" value="TreeGrafter"/>
</dbReference>
<evidence type="ECO:0000256" key="1">
    <source>
        <dbReference type="ARBA" id="ARBA00004196"/>
    </source>
</evidence>
<evidence type="ECO:0000256" key="6">
    <source>
        <dbReference type="SAM" id="Phobius"/>
    </source>
</evidence>
<dbReference type="Gene3D" id="2.60.40.1220">
    <property type="match status" value="1"/>
</dbReference>
<dbReference type="GO" id="GO:0042597">
    <property type="term" value="C:periplasmic space"/>
    <property type="evidence" value="ECO:0007669"/>
    <property type="project" value="InterPro"/>
</dbReference>
<dbReference type="InterPro" id="IPR014756">
    <property type="entry name" value="Ig_E-set"/>
</dbReference>
<organism evidence="8 9">
    <name type="scientific">Cnuibacter physcomitrellae</name>
    <dbReference type="NCBI Taxonomy" id="1619308"/>
    <lineage>
        <taxon>Bacteria</taxon>
        <taxon>Bacillati</taxon>
        <taxon>Actinomycetota</taxon>
        <taxon>Actinomycetes</taxon>
        <taxon>Micrococcales</taxon>
        <taxon>Microbacteriaceae</taxon>
        <taxon>Cnuibacter</taxon>
    </lineage>
</organism>
<dbReference type="AlphaFoldDB" id="A0A1X9LWE6"/>
<dbReference type="GO" id="GO:0030313">
    <property type="term" value="C:cell envelope"/>
    <property type="evidence" value="ECO:0007669"/>
    <property type="project" value="UniProtKB-SubCell"/>
</dbReference>
<evidence type="ECO:0000313" key="9">
    <source>
        <dbReference type="Proteomes" id="UP000192775"/>
    </source>
</evidence>
<evidence type="ECO:0000256" key="7">
    <source>
        <dbReference type="SAM" id="SignalP"/>
    </source>
</evidence>
<feature type="compositionally biased region" description="Pro residues" evidence="5">
    <location>
        <begin position="134"/>
        <end position="149"/>
    </location>
</feature>
<reference evidence="8 9" key="1">
    <citation type="submission" date="2017-04" db="EMBL/GenBank/DDBJ databases">
        <authorList>
            <person name="Afonso C.L."/>
            <person name="Miller P.J."/>
            <person name="Scott M.A."/>
            <person name="Spackman E."/>
            <person name="Goraichik I."/>
            <person name="Dimitrov K.M."/>
            <person name="Suarez D.L."/>
            <person name="Swayne D.E."/>
        </authorList>
    </citation>
    <scope>NUCLEOTIDE SEQUENCE [LARGE SCALE GENOMIC DNA]</scope>
    <source>
        <strain evidence="9">XA(T)</strain>
        <plasmid evidence="9">Plasmid unnamed1</plasmid>
    </source>
</reference>
<keyword evidence="6" id="KW-1133">Transmembrane helix</keyword>
<evidence type="ECO:0000256" key="2">
    <source>
        <dbReference type="ARBA" id="ARBA00022723"/>
    </source>
</evidence>
<evidence type="ECO:0000256" key="4">
    <source>
        <dbReference type="ARBA" id="ARBA00023008"/>
    </source>
</evidence>
<dbReference type="Proteomes" id="UP000192775">
    <property type="component" value="Plasmid unnamed1"/>
</dbReference>
<gene>
    <name evidence="8" type="ORF">B5808_19770</name>
</gene>
<dbReference type="PANTHER" id="PTHR34820">
    <property type="entry name" value="INNER MEMBRANE PROTEIN YEBZ"/>
    <property type="match status" value="1"/>
</dbReference>
<proteinExistence type="predicted"/>
<feature type="chain" id="PRO_5043321475" evidence="7">
    <location>
        <begin position="33"/>
        <end position="214"/>
    </location>
</feature>
<keyword evidence="8" id="KW-0614">Plasmid</keyword>
<evidence type="ECO:0000256" key="3">
    <source>
        <dbReference type="ARBA" id="ARBA00022729"/>
    </source>
</evidence>
<accession>A0A1X9LWE6</accession>
<keyword evidence="3 7" id="KW-0732">Signal</keyword>
<dbReference type="InterPro" id="IPR007348">
    <property type="entry name" value="CopC_dom"/>
</dbReference>
<keyword evidence="9" id="KW-1185">Reference proteome</keyword>
<dbReference type="Pfam" id="PF04234">
    <property type="entry name" value="CopC"/>
    <property type="match status" value="1"/>
</dbReference>
<keyword evidence="6" id="KW-0812">Transmembrane</keyword>
<feature type="region of interest" description="Disordered" evidence="5">
    <location>
        <begin position="133"/>
        <end position="166"/>
    </location>
</feature>
<dbReference type="GO" id="GO:0005507">
    <property type="term" value="F:copper ion binding"/>
    <property type="evidence" value="ECO:0007669"/>
    <property type="project" value="InterPro"/>
</dbReference>
<dbReference type="SUPFAM" id="SSF81296">
    <property type="entry name" value="E set domains"/>
    <property type="match status" value="1"/>
</dbReference>
<dbReference type="EMBL" id="CP020716">
    <property type="protein sequence ID" value="ARJ07619.1"/>
    <property type="molecule type" value="Genomic_DNA"/>
</dbReference>
<geneLocation type="plasmid" evidence="8">
    <name>unnamed1</name>
</geneLocation>
<dbReference type="InterPro" id="IPR032694">
    <property type="entry name" value="CopC/D"/>
</dbReference>
<feature type="signal peptide" evidence="7">
    <location>
        <begin position="1"/>
        <end position="32"/>
    </location>
</feature>
<dbReference type="RefSeq" id="WP_085021754.1">
    <property type="nucleotide sequence ID" value="NZ_BMHD01000003.1"/>
</dbReference>
<keyword evidence="2" id="KW-0479">Metal-binding</keyword>
<feature type="transmembrane region" description="Helical" evidence="6">
    <location>
        <begin position="176"/>
        <end position="199"/>
    </location>
</feature>
<dbReference type="PANTHER" id="PTHR34820:SF4">
    <property type="entry name" value="INNER MEMBRANE PROTEIN YEBZ"/>
    <property type="match status" value="1"/>
</dbReference>
<dbReference type="InterPro" id="IPR014755">
    <property type="entry name" value="Cu-Rt/internalin_Ig-like"/>
</dbReference>
<evidence type="ECO:0000256" key="5">
    <source>
        <dbReference type="SAM" id="MobiDB-lite"/>
    </source>
</evidence>
<name>A0A1X9LWE6_9MICO</name>
<dbReference type="GO" id="GO:0046688">
    <property type="term" value="P:response to copper ion"/>
    <property type="evidence" value="ECO:0007669"/>
    <property type="project" value="InterPro"/>
</dbReference>